<evidence type="ECO:0000259" key="17">
    <source>
        <dbReference type="PROSITE" id="PS50893"/>
    </source>
</evidence>
<keyword evidence="3" id="KW-0479">Metal-binding</keyword>
<evidence type="ECO:0000256" key="10">
    <source>
        <dbReference type="ARBA" id="ARBA00022840"/>
    </source>
</evidence>
<keyword evidence="13" id="KW-0234">DNA repair</keyword>
<evidence type="ECO:0000256" key="1">
    <source>
        <dbReference type="ARBA" id="ARBA00004496"/>
    </source>
</evidence>
<dbReference type="PROSITE" id="PS50893">
    <property type="entry name" value="ABC_TRANSPORTER_2"/>
    <property type="match status" value="1"/>
</dbReference>
<keyword evidence="19" id="KW-1185">Reference proteome</keyword>
<dbReference type="GO" id="GO:0003677">
    <property type="term" value="F:DNA binding"/>
    <property type="evidence" value="ECO:0007669"/>
    <property type="project" value="UniProtKB-KW"/>
</dbReference>
<evidence type="ECO:0000313" key="19">
    <source>
        <dbReference type="Proteomes" id="UP000198636"/>
    </source>
</evidence>
<keyword evidence="5" id="KW-0547">Nucleotide-binding</keyword>
<evidence type="ECO:0000256" key="3">
    <source>
        <dbReference type="ARBA" id="ARBA00022723"/>
    </source>
</evidence>
<dbReference type="GO" id="GO:0016887">
    <property type="term" value="F:ATP hydrolysis activity"/>
    <property type="evidence" value="ECO:0007669"/>
    <property type="project" value="InterPro"/>
</dbReference>
<keyword evidence="2" id="KW-0963">Cytoplasm</keyword>
<protein>
    <recommendedName>
        <fullName evidence="15">UvrABC system protein A</fullName>
    </recommendedName>
    <alternativeName>
        <fullName evidence="16">Excinuclease ABC subunit A</fullName>
    </alternativeName>
</protein>
<dbReference type="GO" id="GO:0005524">
    <property type="term" value="F:ATP binding"/>
    <property type="evidence" value="ECO:0007669"/>
    <property type="project" value="UniProtKB-KW"/>
</dbReference>
<proteinExistence type="inferred from homology"/>
<evidence type="ECO:0000256" key="2">
    <source>
        <dbReference type="ARBA" id="ARBA00022490"/>
    </source>
</evidence>
<evidence type="ECO:0000256" key="7">
    <source>
        <dbReference type="ARBA" id="ARBA00022769"/>
    </source>
</evidence>
<name>A0A1G5L1M9_9FIRM</name>
<evidence type="ECO:0000256" key="5">
    <source>
        <dbReference type="ARBA" id="ARBA00022741"/>
    </source>
</evidence>
<evidence type="ECO:0000256" key="15">
    <source>
        <dbReference type="ARBA" id="ARBA00039316"/>
    </source>
</evidence>
<evidence type="ECO:0000256" key="16">
    <source>
        <dbReference type="ARBA" id="ARBA00042156"/>
    </source>
</evidence>
<dbReference type="Pfam" id="PF17755">
    <property type="entry name" value="UvrA_DNA-bind"/>
    <property type="match status" value="1"/>
</dbReference>
<dbReference type="STRING" id="1120976.SAMN03080606_03954"/>
<dbReference type="GO" id="GO:0004518">
    <property type="term" value="F:nuclease activity"/>
    <property type="evidence" value="ECO:0007669"/>
    <property type="project" value="UniProtKB-KW"/>
</dbReference>
<dbReference type="InterPro" id="IPR041552">
    <property type="entry name" value="UvrA_DNA-bd"/>
</dbReference>
<dbReference type="RefSeq" id="WP_091547143.1">
    <property type="nucleotide sequence ID" value="NZ_FMUS01000035.1"/>
</dbReference>
<evidence type="ECO:0000256" key="6">
    <source>
        <dbReference type="ARBA" id="ARBA00022763"/>
    </source>
</evidence>
<dbReference type="SMART" id="SM00382">
    <property type="entry name" value="AAA"/>
    <property type="match status" value="2"/>
</dbReference>
<keyword evidence="12" id="KW-0238">DNA-binding</keyword>
<organism evidence="18 19">
    <name type="scientific">Alkaliphilus peptidifermentans DSM 18978</name>
    <dbReference type="NCBI Taxonomy" id="1120976"/>
    <lineage>
        <taxon>Bacteria</taxon>
        <taxon>Bacillati</taxon>
        <taxon>Bacillota</taxon>
        <taxon>Clostridia</taxon>
        <taxon>Peptostreptococcales</taxon>
        <taxon>Natronincolaceae</taxon>
        <taxon>Alkaliphilus</taxon>
    </lineage>
</organism>
<dbReference type="AlphaFoldDB" id="A0A1G5L1M9"/>
<dbReference type="Proteomes" id="UP000198636">
    <property type="component" value="Unassembled WGS sequence"/>
</dbReference>
<keyword evidence="4" id="KW-0677">Repeat</keyword>
<dbReference type="Gene3D" id="1.10.8.280">
    <property type="entry name" value="ABC transporter ATPase domain-like"/>
    <property type="match status" value="1"/>
</dbReference>
<gene>
    <name evidence="18" type="ORF">SAMN03080606_03954</name>
</gene>
<feature type="domain" description="ABC transporter" evidence="17">
    <location>
        <begin position="462"/>
        <end position="797"/>
    </location>
</feature>
<evidence type="ECO:0000256" key="12">
    <source>
        <dbReference type="ARBA" id="ARBA00023125"/>
    </source>
</evidence>
<reference evidence="18 19" key="1">
    <citation type="submission" date="2016-10" db="EMBL/GenBank/DDBJ databases">
        <authorList>
            <person name="de Groot N.N."/>
        </authorList>
    </citation>
    <scope>NUCLEOTIDE SEQUENCE [LARGE SCALE GENOMIC DNA]</scope>
    <source>
        <strain evidence="18 19">DSM 18978</strain>
    </source>
</reference>
<comment type="subcellular location">
    <subcellularLocation>
        <location evidence="1">Cytoplasm</location>
    </subcellularLocation>
</comment>
<dbReference type="GO" id="GO:0008270">
    <property type="term" value="F:zinc ion binding"/>
    <property type="evidence" value="ECO:0007669"/>
    <property type="project" value="UniProtKB-KW"/>
</dbReference>
<dbReference type="InterPro" id="IPR027417">
    <property type="entry name" value="P-loop_NTPase"/>
</dbReference>
<dbReference type="PANTHER" id="PTHR43152">
    <property type="entry name" value="UVRABC SYSTEM PROTEIN A"/>
    <property type="match status" value="1"/>
</dbReference>
<evidence type="ECO:0000256" key="13">
    <source>
        <dbReference type="ARBA" id="ARBA00023204"/>
    </source>
</evidence>
<dbReference type="InterPro" id="IPR017871">
    <property type="entry name" value="ABC_transporter-like_CS"/>
</dbReference>
<dbReference type="Gene3D" id="3.40.50.300">
    <property type="entry name" value="P-loop containing nucleotide triphosphate hydrolases"/>
    <property type="match status" value="2"/>
</dbReference>
<dbReference type="PROSITE" id="PS00211">
    <property type="entry name" value="ABC_TRANSPORTER_1"/>
    <property type="match status" value="1"/>
</dbReference>
<keyword evidence="9" id="KW-0862">Zinc</keyword>
<evidence type="ECO:0000256" key="9">
    <source>
        <dbReference type="ARBA" id="ARBA00022833"/>
    </source>
</evidence>
<evidence type="ECO:0000256" key="8">
    <source>
        <dbReference type="ARBA" id="ARBA00022771"/>
    </source>
</evidence>
<evidence type="ECO:0000313" key="18">
    <source>
        <dbReference type="EMBL" id="SCZ06484.1"/>
    </source>
</evidence>
<keyword evidence="7" id="KW-0228">DNA excision</keyword>
<dbReference type="SUPFAM" id="SSF52540">
    <property type="entry name" value="P-loop containing nucleoside triphosphate hydrolases"/>
    <property type="match status" value="2"/>
</dbReference>
<dbReference type="InterPro" id="IPR003593">
    <property type="entry name" value="AAA+_ATPase"/>
</dbReference>
<keyword evidence="8" id="KW-0863">Zinc-finger</keyword>
<comment type="similarity">
    <text evidence="14">Belongs to the ABC transporter superfamily. UvrA family.</text>
</comment>
<dbReference type="EMBL" id="FMUS01000035">
    <property type="protein sequence ID" value="SCZ06484.1"/>
    <property type="molecule type" value="Genomic_DNA"/>
</dbReference>
<keyword evidence="10" id="KW-0067">ATP-binding</keyword>
<dbReference type="Gene3D" id="1.20.1580.10">
    <property type="entry name" value="ABC transporter ATPase like domain"/>
    <property type="match status" value="2"/>
</dbReference>
<sequence>MSNNILIKNAYANNLKNIDLKIPKNKLVVITGLSGSGKSSIAFDIIDNESRRQYMESLGMITDGVSKAKCDSVWNLPPSISIQQHLNNKNPRSTVGTVTELYSYIRLLFSKLGKKDGINKGWSIAEFSFNKPDGACENCTGLGTINEVKLSQLINLEKSIADGAVKEWDIHYIRRNSEVLINAAKHYGYDYNFNDIISNYNEGAKTLFLYGSDSEEMNKLYPQDMPPKTSKDGKFEGIITNINRRYSEKANNKNGREKLEQYFHETICPSCNGMRLKRDIRDVKLANQTIVEVQNMSISELDKWLKTIELHLSNDEILIASPMIQDLQSRIKKILKVGVGYLSLIRSMPTLSNGEAQRLKIANLLSSGLSGVLYILDEPTKGLHGKDVENLLEVLTQLKNQGNHLLMIEHHMSAIKIADYIIDMGPGSGRWGGEVVAEGTLKEIMSNQNSLTGGFLKKSLGIKEKISKKTEAEVTIENIRLHNVNNENIRIPLGKLIGVAGVSGSGKSTIFINVIANELIEYYKDNSYSFKNCGNIKGLENIQGIRVVNQKSIGRSSRSNPATYTGIYDDIRSMFGKLNKSISLNLTPSHFSFNTAGGRCETCKGTGSITTSMHFLPDVKVNCPDCKGKRFNNQVLQVKLKGLDINDILMLSIDEARDIFNQNKKISKKLELLVEVGVGYLQLGQELSTLSGGEAQRIKLAKDLIDDDSKGYLYIFDEPSAGLHFYDSEKVIHLFQKIVDRGNTVIVIEHNPQFLVACDYLIEIGPESGIKGGRVVFEGHPTEIVNEENSHTGVYLNSIINN</sequence>
<keyword evidence="11" id="KW-0267">Excision nuclease</keyword>
<dbReference type="PANTHER" id="PTHR43152:SF3">
    <property type="entry name" value="UVRABC SYSTEM PROTEIN A"/>
    <property type="match status" value="1"/>
</dbReference>
<evidence type="ECO:0000256" key="4">
    <source>
        <dbReference type="ARBA" id="ARBA00022737"/>
    </source>
</evidence>
<keyword evidence="6" id="KW-0227">DNA damage</keyword>
<accession>A0A1G5L1M9</accession>
<evidence type="ECO:0000256" key="14">
    <source>
        <dbReference type="ARBA" id="ARBA00038000"/>
    </source>
</evidence>
<dbReference type="GO" id="GO:0005737">
    <property type="term" value="C:cytoplasm"/>
    <property type="evidence" value="ECO:0007669"/>
    <property type="project" value="UniProtKB-SubCell"/>
</dbReference>
<dbReference type="GO" id="GO:0006281">
    <property type="term" value="P:DNA repair"/>
    <property type="evidence" value="ECO:0007669"/>
    <property type="project" value="UniProtKB-KW"/>
</dbReference>
<dbReference type="OrthoDB" id="9809851at2"/>
<evidence type="ECO:0000256" key="11">
    <source>
        <dbReference type="ARBA" id="ARBA00022881"/>
    </source>
</evidence>
<dbReference type="InterPro" id="IPR003439">
    <property type="entry name" value="ABC_transporter-like_ATP-bd"/>
</dbReference>